<reference evidence="2" key="1">
    <citation type="submission" date="2019-12" db="EMBL/GenBank/DDBJ databases">
        <title>Genome sequencing and annotation of Brassica cretica.</title>
        <authorList>
            <person name="Studholme D.J."/>
            <person name="Sarris P.F."/>
        </authorList>
    </citation>
    <scope>NUCLEOTIDE SEQUENCE</scope>
    <source>
        <strain evidence="2">PFS-001/15</strain>
        <tissue evidence="2">Leaf</tissue>
    </source>
</reference>
<evidence type="ECO:0000313" key="3">
    <source>
        <dbReference type="Proteomes" id="UP000712281"/>
    </source>
</evidence>
<dbReference type="EMBL" id="QGKW02000717">
    <property type="protein sequence ID" value="KAF2597331.1"/>
    <property type="molecule type" value="Genomic_DNA"/>
</dbReference>
<sequence>MYLDLRSDQGDSSANVQSEPSGSFAVRSRTVLARPGQSVGSRTDHTGRLIHQYVRRDTRLGSGGPKGRDYGLSRFPLDQSEFWLDHQSWLGELVREDVLRYGRFGHLDVVPALAHFRLLAGRSGTRLGLSVWNDRLLEPQLE</sequence>
<accession>A0A8S9KUH1</accession>
<feature type="region of interest" description="Disordered" evidence="1">
    <location>
        <begin position="1"/>
        <end position="27"/>
    </location>
</feature>
<gene>
    <name evidence="2" type="ORF">F2Q68_00008969</name>
</gene>
<evidence type="ECO:0000256" key="1">
    <source>
        <dbReference type="SAM" id="MobiDB-lite"/>
    </source>
</evidence>
<dbReference type="AlphaFoldDB" id="A0A8S9KUH1"/>
<proteinExistence type="predicted"/>
<name>A0A8S9KUH1_BRACR</name>
<protein>
    <submittedName>
        <fullName evidence="2">Uncharacterized protein</fullName>
    </submittedName>
</protein>
<comment type="caution">
    <text evidence="2">The sequence shown here is derived from an EMBL/GenBank/DDBJ whole genome shotgun (WGS) entry which is preliminary data.</text>
</comment>
<evidence type="ECO:0000313" key="2">
    <source>
        <dbReference type="EMBL" id="KAF2597331.1"/>
    </source>
</evidence>
<organism evidence="2 3">
    <name type="scientific">Brassica cretica</name>
    <name type="common">Mustard</name>
    <dbReference type="NCBI Taxonomy" id="69181"/>
    <lineage>
        <taxon>Eukaryota</taxon>
        <taxon>Viridiplantae</taxon>
        <taxon>Streptophyta</taxon>
        <taxon>Embryophyta</taxon>
        <taxon>Tracheophyta</taxon>
        <taxon>Spermatophyta</taxon>
        <taxon>Magnoliopsida</taxon>
        <taxon>eudicotyledons</taxon>
        <taxon>Gunneridae</taxon>
        <taxon>Pentapetalae</taxon>
        <taxon>rosids</taxon>
        <taxon>malvids</taxon>
        <taxon>Brassicales</taxon>
        <taxon>Brassicaceae</taxon>
        <taxon>Brassiceae</taxon>
        <taxon>Brassica</taxon>
    </lineage>
</organism>
<dbReference type="Proteomes" id="UP000712281">
    <property type="component" value="Unassembled WGS sequence"/>
</dbReference>
<feature type="compositionally biased region" description="Polar residues" evidence="1">
    <location>
        <begin position="10"/>
        <end position="21"/>
    </location>
</feature>